<dbReference type="Proteomes" id="UP001279734">
    <property type="component" value="Unassembled WGS sequence"/>
</dbReference>
<feature type="compositionally biased region" description="Polar residues" evidence="1">
    <location>
        <begin position="756"/>
        <end position="772"/>
    </location>
</feature>
<evidence type="ECO:0000259" key="2">
    <source>
        <dbReference type="PROSITE" id="PS50829"/>
    </source>
</evidence>
<organism evidence="3 4">
    <name type="scientific">Nepenthes gracilis</name>
    <name type="common">Slender pitcher plant</name>
    <dbReference type="NCBI Taxonomy" id="150966"/>
    <lineage>
        <taxon>Eukaryota</taxon>
        <taxon>Viridiplantae</taxon>
        <taxon>Streptophyta</taxon>
        <taxon>Embryophyta</taxon>
        <taxon>Tracheophyta</taxon>
        <taxon>Spermatophyta</taxon>
        <taxon>Magnoliopsida</taxon>
        <taxon>eudicotyledons</taxon>
        <taxon>Gunneridae</taxon>
        <taxon>Pentapetalae</taxon>
        <taxon>Caryophyllales</taxon>
        <taxon>Nepenthaceae</taxon>
        <taxon>Nepenthes</taxon>
    </lineage>
</organism>
<dbReference type="EMBL" id="BSYO01000033">
    <property type="protein sequence ID" value="GMH27411.1"/>
    <property type="molecule type" value="Genomic_DNA"/>
</dbReference>
<evidence type="ECO:0000256" key="1">
    <source>
        <dbReference type="SAM" id="MobiDB-lite"/>
    </source>
</evidence>
<feature type="compositionally biased region" description="Basic and acidic residues" evidence="1">
    <location>
        <begin position="143"/>
        <end position="183"/>
    </location>
</feature>
<dbReference type="CDD" id="cd00072">
    <property type="entry name" value="GYF"/>
    <property type="match status" value="1"/>
</dbReference>
<proteinExistence type="predicted"/>
<dbReference type="SMART" id="SM00444">
    <property type="entry name" value="GYF"/>
    <property type="match status" value="1"/>
</dbReference>
<feature type="region of interest" description="Disordered" evidence="1">
    <location>
        <begin position="1470"/>
        <end position="1534"/>
    </location>
</feature>
<protein>
    <recommendedName>
        <fullName evidence="2">GYF domain-containing protein</fullName>
    </recommendedName>
</protein>
<gene>
    <name evidence="3" type="ORF">Nepgr_029254</name>
</gene>
<reference evidence="3" key="1">
    <citation type="submission" date="2023-05" db="EMBL/GenBank/DDBJ databases">
        <title>Nepenthes gracilis genome sequencing.</title>
        <authorList>
            <person name="Fukushima K."/>
        </authorList>
    </citation>
    <scope>NUCLEOTIDE SEQUENCE</scope>
    <source>
        <strain evidence="3">SING2019-196</strain>
    </source>
</reference>
<feature type="region of interest" description="Disordered" evidence="1">
    <location>
        <begin position="1151"/>
        <end position="1178"/>
    </location>
</feature>
<feature type="region of interest" description="Disordered" evidence="1">
    <location>
        <begin position="719"/>
        <end position="777"/>
    </location>
</feature>
<dbReference type="PANTHER" id="PTHR46992:SF1">
    <property type="entry name" value="GYF DOMAIN-CONTAINING PROTEIN"/>
    <property type="match status" value="1"/>
</dbReference>
<name>A0AAD3TEM0_NEPGR</name>
<accession>A0AAD3TEM0</accession>
<dbReference type="Gene3D" id="3.30.1490.40">
    <property type="match status" value="1"/>
</dbReference>
<feature type="region of interest" description="Disordered" evidence="1">
    <location>
        <begin position="1547"/>
        <end position="1594"/>
    </location>
</feature>
<feature type="region of interest" description="Disordered" evidence="1">
    <location>
        <begin position="695"/>
        <end position="714"/>
    </location>
</feature>
<dbReference type="SUPFAM" id="SSF55277">
    <property type="entry name" value="GYF domain"/>
    <property type="match status" value="1"/>
</dbReference>
<comment type="caution">
    <text evidence="3">The sequence shown here is derived from an EMBL/GenBank/DDBJ whole genome shotgun (WGS) entry which is preliminary data.</text>
</comment>
<feature type="compositionally biased region" description="Basic and acidic residues" evidence="1">
    <location>
        <begin position="28"/>
        <end position="44"/>
    </location>
</feature>
<keyword evidence="4" id="KW-1185">Reference proteome</keyword>
<evidence type="ECO:0000313" key="4">
    <source>
        <dbReference type="Proteomes" id="UP001279734"/>
    </source>
</evidence>
<feature type="compositionally biased region" description="Polar residues" evidence="1">
    <location>
        <begin position="1154"/>
        <end position="1165"/>
    </location>
</feature>
<feature type="compositionally biased region" description="Polar residues" evidence="1">
    <location>
        <begin position="70"/>
        <end position="83"/>
    </location>
</feature>
<sequence length="1611" mass="177819">MADGKIDLPDDLLLSTPKAQLEASGGNEEEKAMMGFLDDSKDQAASDSNIPLSPQWLYAKPSDSKLDIRTPNSLSLGNSTDPNQEGGRKDWRKPASQTESARRWREEERDTSLLGRRDRRKADRVENVSMRETMESRTLPSSDRWHDGSSRNAAHEARRDSKWSSRWGPEDKEKDGRSEKRTDVEEDAYGENQSITTGNRAALERDSESRDKWRPRHRLEPNSSAPTPYRAAPGFGIERGRVEGLNMGFTVGRGRSNGVPAVKIPLGTPVGSAQLEKDVSVPGKPSLSAETFRYPRGKILDIYRVQKFDSALTTVPSSVEEVPSVTQVESIEPLAFLAPDAEEEAILRDIWKGKITSSGASYNSSIKGKLVDNIAGISRELDSNEEKLGILPLKIAEETIGSFQDAANTDACQAEDRNTKQEELEVPKVESAKLLSTISKSGDMKEVDGAKSYATQTNAAENWQSVDSSMARQSLFDKLEQSLFDKLEHVAFDIRPSVPNNTSSLFVLQSLGESQSSNLQYPQRKSGSSHMENGISPEELTLYYRDPQGEIQGPFLGADIISWFEQGFFGTDLPVRLADTPEVTPFQELGDVMPHLKIGEGYSGSSDLSSKIDHSAGALGEMLENNLPPYTTATEISDFSSLNNQSWRAPEFDNLLMQQVHSGMPDHDISSQLACSEGKNFQDSPAQDEEIVFPGRPGTGGYPIGKPSRNNDGHLVNPVSYPSHAHGLRKPGIPGQNDDKLHPFGLSWSELEGTHPRQTQSSNIPSSGTPGHSLSHFDGRVASFAGVSDANTAKESWSNFYGKGPVTGTNMHEDTTMDALHFAHLEPDPNHIELDDQIIRLQLQQQHLQQSNLLSQLSHLNDLALEQVSSRNAIHQQLANQSMHELDHILALQQQQWQLELRQHMQQQQQLHQQQMLMQEKQSQARQLLLEQLLHGPNHDAGFAPSHVDLSRVNSVLDQALLKQQLVQELQHQSQHPSRHTDQYVEQLMQANFGQMAHQEHQSNLLELMERTRHEQLRSLEHQILQQEQLQLQSRQQTMGLMQLQEMEEGRPIGPGWPMDEAEQFLRNTGGIHRAHSASISPLDIFQLRQRPSHEEQLAQFDLNLQLQEQLQRGLYDPSVHQYAQSVSLPTGAGINLDVVNDMARIQGLDIQDPSPNFRTSAQGASFSSSTPSHHPRHPFVPGEFTVSQLDAVEGCWSEGDKHRSHDWVETQVQQLHLNALQQKRELEVKMNSEDRNLWSSSGYDEENSKQLLMELLNQKSGYQSTKPQDLTDGVVLERRTSSNFFSDSTSADHMLGNNSAVGASYASISGEQPQLRLVDNHAGGFESSERLLVRTNSGIVMERGSIFPGINQTSQAMYRNSNRVGRSYADRELSEPEGKKLLANNEGMAKGSASDIQESMAKQAGISSVEGVEIPNNASAKQSSIGIAGGPGAFHNEKLGRSSSFTEEIANDRVSKVLARGSEGILLKRPPVSRTLSSQEGLSELGSDPNTRGMNPTGGASDGGRRYHGGTAVNQVPDATASSKKDIHFRRTSSCSDADVSGVSFIDMLKKPPQPESEAAATAPDSTDGAQGGRSGKKKGKKGKQIDPALLGFKVTSNRIMMGEIQRVED</sequence>
<feature type="region of interest" description="Disordered" evidence="1">
    <location>
        <begin position="1"/>
        <end position="235"/>
    </location>
</feature>
<dbReference type="Pfam" id="PF02213">
    <property type="entry name" value="GYF"/>
    <property type="match status" value="1"/>
</dbReference>
<dbReference type="PROSITE" id="PS50829">
    <property type="entry name" value="GYF"/>
    <property type="match status" value="1"/>
</dbReference>
<dbReference type="InterPro" id="IPR003169">
    <property type="entry name" value="GYF"/>
</dbReference>
<evidence type="ECO:0000313" key="3">
    <source>
        <dbReference type="EMBL" id="GMH27411.1"/>
    </source>
</evidence>
<feature type="domain" description="GYF" evidence="2">
    <location>
        <begin position="539"/>
        <end position="590"/>
    </location>
</feature>
<dbReference type="InterPro" id="IPR035445">
    <property type="entry name" value="GYF-like_dom_sf"/>
</dbReference>
<feature type="compositionally biased region" description="Basic and acidic residues" evidence="1">
    <location>
        <begin position="100"/>
        <end position="111"/>
    </location>
</feature>
<dbReference type="PANTHER" id="PTHR46992">
    <property type="entry name" value="GYF DOMAIN-CONTAINING PROTEIN"/>
    <property type="match status" value="1"/>
</dbReference>
<feature type="compositionally biased region" description="Basic and acidic residues" evidence="1">
    <location>
        <begin position="202"/>
        <end position="212"/>
    </location>
</feature>
<feature type="compositionally biased region" description="Low complexity" evidence="1">
    <location>
        <begin position="1477"/>
        <end position="1488"/>
    </location>
</feature>